<dbReference type="EMBL" id="AP012338">
    <property type="protein sequence ID" value="BAM04408.1"/>
    <property type="molecule type" value="Genomic_DNA"/>
</dbReference>
<dbReference type="KEGG" id="phm:PSMK_22490"/>
<reference evidence="2 3" key="1">
    <citation type="submission" date="2012-02" db="EMBL/GenBank/DDBJ databases">
        <title>Complete genome sequence of Phycisphaera mikurensis NBRC 102666.</title>
        <authorList>
            <person name="Ankai A."/>
            <person name="Hosoyama A."/>
            <person name="Terui Y."/>
            <person name="Sekine M."/>
            <person name="Fukai R."/>
            <person name="Kato Y."/>
            <person name="Nakamura S."/>
            <person name="Yamada-Narita S."/>
            <person name="Kawakoshi A."/>
            <person name="Fukunaga Y."/>
            <person name="Yamazaki S."/>
            <person name="Fujita N."/>
        </authorList>
    </citation>
    <scope>NUCLEOTIDE SEQUENCE [LARGE SCALE GENOMIC DNA]</scope>
    <source>
        <strain evidence="3">NBRC 102666 / KCTC 22515 / FYK2301M01</strain>
    </source>
</reference>
<dbReference type="eggNOG" id="COG2226">
    <property type="taxonomic scope" value="Bacteria"/>
</dbReference>
<dbReference type="Gene3D" id="3.40.50.150">
    <property type="entry name" value="Vaccinia Virus protein VP39"/>
    <property type="match status" value="1"/>
</dbReference>
<accession>I0IGM0</accession>
<dbReference type="InterPro" id="IPR029063">
    <property type="entry name" value="SAM-dependent_MTases_sf"/>
</dbReference>
<dbReference type="Proteomes" id="UP000007881">
    <property type="component" value="Chromosome"/>
</dbReference>
<evidence type="ECO:0000313" key="3">
    <source>
        <dbReference type="Proteomes" id="UP000007881"/>
    </source>
</evidence>
<sequence>MSAARRGYDRLAGLYRGLEWLAFGDRLHRARVALLDRLPGEGRVLVLGDGDGRLLAAMCRARPRCRFVSVDLSGAMLARQRRRVADASPEAGGRVAFVRADALEHPLQEHGFDALVTAFFLDCFDAEQLGRGLPAWLGAVRPGGTWLLVDFVEPGGRLRRLHARVWLRLMHGFFRWQTGCPNRRLIDWRRVPGTREQRPVARRDACFGMVRSELFTLL</sequence>
<dbReference type="STRING" id="1142394.PSMK_22490"/>
<dbReference type="Pfam" id="PF13649">
    <property type="entry name" value="Methyltransf_25"/>
    <property type="match status" value="1"/>
</dbReference>
<dbReference type="AlphaFoldDB" id="I0IGM0"/>
<dbReference type="HOGENOM" id="CLU_099465_0_0_0"/>
<proteinExistence type="predicted"/>
<keyword evidence="3" id="KW-1185">Reference proteome</keyword>
<evidence type="ECO:0000259" key="1">
    <source>
        <dbReference type="Pfam" id="PF13649"/>
    </source>
</evidence>
<organism evidence="2 3">
    <name type="scientific">Phycisphaera mikurensis (strain NBRC 102666 / KCTC 22515 / FYK2301M01)</name>
    <dbReference type="NCBI Taxonomy" id="1142394"/>
    <lineage>
        <taxon>Bacteria</taxon>
        <taxon>Pseudomonadati</taxon>
        <taxon>Planctomycetota</taxon>
        <taxon>Phycisphaerae</taxon>
        <taxon>Phycisphaerales</taxon>
        <taxon>Phycisphaeraceae</taxon>
        <taxon>Phycisphaera</taxon>
    </lineage>
</organism>
<evidence type="ECO:0000313" key="2">
    <source>
        <dbReference type="EMBL" id="BAM04408.1"/>
    </source>
</evidence>
<dbReference type="OrthoDB" id="286021at2"/>
<dbReference type="RefSeq" id="WP_014437626.1">
    <property type="nucleotide sequence ID" value="NC_017080.1"/>
</dbReference>
<gene>
    <name evidence="2" type="ordered locus">PSMK_22490</name>
</gene>
<feature type="domain" description="Methyltransferase" evidence="1">
    <location>
        <begin position="44"/>
        <end position="144"/>
    </location>
</feature>
<name>I0IGM0_PHYMF</name>
<dbReference type="SUPFAM" id="SSF53335">
    <property type="entry name" value="S-adenosyl-L-methionine-dependent methyltransferases"/>
    <property type="match status" value="1"/>
</dbReference>
<dbReference type="CDD" id="cd02440">
    <property type="entry name" value="AdoMet_MTases"/>
    <property type="match status" value="1"/>
</dbReference>
<dbReference type="InterPro" id="IPR041698">
    <property type="entry name" value="Methyltransf_25"/>
</dbReference>
<protein>
    <recommendedName>
        <fullName evidence="1">Methyltransferase domain-containing protein</fullName>
    </recommendedName>
</protein>